<reference evidence="5 6" key="1">
    <citation type="submission" date="2021-03" db="EMBL/GenBank/DDBJ databases">
        <title>Sequencing the genomes of 1000 actinobacteria strains.</title>
        <authorList>
            <person name="Klenk H.-P."/>
        </authorList>
    </citation>
    <scope>NUCLEOTIDE SEQUENCE [LARGE SCALE GENOMIC DNA]</scope>
    <source>
        <strain evidence="5 6">DSM 45256</strain>
    </source>
</reference>
<dbReference type="GO" id="GO:0003677">
    <property type="term" value="F:DNA binding"/>
    <property type="evidence" value="ECO:0007669"/>
    <property type="project" value="UniProtKB-KW"/>
</dbReference>
<keyword evidence="6" id="KW-1185">Reference proteome</keyword>
<dbReference type="SUPFAM" id="SSF48452">
    <property type="entry name" value="TPR-like"/>
    <property type="match status" value="2"/>
</dbReference>
<dbReference type="SMART" id="SM00862">
    <property type="entry name" value="Trans_reg_C"/>
    <property type="match status" value="1"/>
</dbReference>
<dbReference type="InterPro" id="IPR051677">
    <property type="entry name" value="AfsR-DnrI-RedD_regulator"/>
</dbReference>
<name>A0ABS4VVX8_9PSEU</name>
<dbReference type="Proteomes" id="UP001519295">
    <property type="component" value="Unassembled WGS sequence"/>
</dbReference>
<accession>A0ABS4VVX8</accession>
<dbReference type="InterPro" id="IPR011990">
    <property type="entry name" value="TPR-like_helical_dom_sf"/>
</dbReference>
<evidence type="ECO:0000313" key="6">
    <source>
        <dbReference type="Proteomes" id="UP001519295"/>
    </source>
</evidence>
<keyword evidence="2 5" id="KW-0238">DNA-binding</keyword>
<organism evidence="5 6">
    <name type="scientific">Pseudonocardia parietis</name>
    <dbReference type="NCBI Taxonomy" id="570936"/>
    <lineage>
        <taxon>Bacteria</taxon>
        <taxon>Bacillati</taxon>
        <taxon>Actinomycetota</taxon>
        <taxon>Actinomycetes</taxon>
        <taxon>Pseudonocardiales</taxon>
        <taxon>Pseudonocardiaceae</taxon>
        <taxon>Pseudonocardia</taxon>
    </lineage>
</organism>
<dbReference type="Gene3D" id="3.40.50.300">
    <property type="entry name" value="P-loop containing nucleotide triphosphate hydrolases"/>
    <property type="match status" value="1"/>
</dbReference>
<evidence type="ECO:0000259" key="3">
    <source>
        <dbReference type="SMART" id="SM00862"/>
    </source>
</evidence>
<dbReference type="RefSeq" id="WP_210028300.1">
    <property type="nucleotide sequence ID" value="NZ_JAGINU010000001.1"/>
</dbReference>
<dbReference type="InterPro" id="IPR001867">
    <property type="entry name" value="OmpR/PhoB-type_DNA-bd"/>
</dbReference>
<evidence type="ECO:0000256" key="2">
    <source>
        <dbReference type="ARBA" id="ARBA00023125"/>
    </source>
</evidence>
<dbReference type="Gene3D" id="1.10.10.10">
    <property type="entry name" value="Winged helix-like DNA-binding domain superfamily/Winged helix DNA-binding domain"/>
    <property type="match status" value="1"/>
</dbReference>
<dbReference type="SUPFAM" id="SSF46894">
    <property type="entry name" value="C-terminal effector domain of the bipartite response regulators"/>
    <property type="match status" value="1"/>
</dbReference>
<dbReference type="InterPro" id="IPR041664">
    <property type="entry name" value="AAA_16"/>
</dbReference>
<dbReference type="PANTHER" id="PTHR35807">
    <property type="entry name" value="TRANSCRIPTIONAL REGULATOR REDD-RELATED"/>
    <property type="match status" value="1"/>
</dbReference>
<evidence type="ECO:0000259" key="4">
    <source>
        <dbReference type="SMART" id="SM01043"/>
    </source>
</evidence>
<dbReference type="InterPro" id="IPR036388">
    <property type="entry name" value="WH-like_DNA-bd_sf"/>
</dbReference>
<gene>
    <name evidence="5" type="ORF">JOF36_003776</name>
</gene>
<dbReference type="InterPro" id="IPR016032">
    <property type="entry name" value="Sig_transdc_resp-reg_C-effctor"/>
</dbReference>
<dbReference type="InterPro" id="IPR027417">
    <property type="entry name" value="P-loop_NTPase"/>
</dbReference>
<evidence type="ECO:0000313" key="5">
    <source>
        <dbReference type="EMBL" id="MBP2368080.1"/>
    </source>
</evidence>
<comment type="caution">
    <text evidence="5">The sequence shown here is derived from an EMBL/GenBank/DDBJ whole genome shotgun (WGS) entry which is preliminary data.</text>
</comment>
<feature type="domain" description="Bacterial transcriptional activator" evidence="4">
    <location>
        <begin position="93"/>
        <end position="224"/>
    </location>
</feature>
<dbReference type="SMART" id="SM01043">
    <property type="entry name" value="BTAD"/>
    <property type="match status" value="1"/>
</dbReference>
<dbReference type="EMBL" id="JAGINU010000001">
    <property type="protein sequence ID" value="MBP2368080.1"/>
    <property type="molecule type" value="Genomic_DNA"/>
</dbReference>
<dbReference type="SUPFAM" id="SSF52540">
    <property type="entry name" value="P-loop containing nucleoside triphosphate hydrolases"/>
    <property type="match status" value="1"/>
</dbReference>
<protein>
    <submittedName>
        <fullName evidence="5">DNA-binding SARP family transcriptional activator/tetratricopeptide (TPR) repeat protein</fullName>
    </submittedName>
</protein>
<evidence type="ECO:0000256" key="1">
    <source>
        <dbReference type="ARBA" id="ARBA00005820"/>
    </source>
</evidence>
<sequence length="1065" mass="112472">MLRVQLLGEPAVERDGTPLTLPLPQRRLLVALALEPGPLERDRLAARFWPDAPEHVARANLRTTLWALRRAVGDDVVVTTRTAVGLRPERVDTDLARIRGLAAGGDPRAAAAACGGARLLEGWTQEWVEPARAEHRTNLIGLLDAASAAAERDGDAPDAVRWSRRRCALAPLDEPAHRELVRRLVAAGDRAGAVVAGRELAGRLRDELGVAPDAATRAVLAALRGSAAASPVAGAGRGALFGRAPELRALTDAWTATRAGRGRVVVLTGEAGIGKTRLVTELAARADDSGGRTAVGAGVDVGGETPLAVWHELARELVRTVPAPPSHAHWPAELGRLAPDLARSLGRHDVPAAVAAPELERLRVWDAVLRLVEWAASGRPVLLVAEDVHRADRASLALSTHIGRRLAELPVLFVLTRRDRPARPEPDALVADLAGRGVPVEELTVGPLADTALAEVARTAAVLDDDGVARAVRAAEGNPLLAVESARALASGLGTGLASATLRAGVRTTLRAVDDPVRDLLEILAVAGRSLAPPEVAALELPGATRTEHRALDTGLVVRASSGLRYRHALLAEAARAELDDPGGGHRRLAVAVERAATDPDAVAAEVATHLRAAGRDDLAGPRWERAARAARTVGALPEATSFWEQAVRARPRLGRLRLELAEVHGWSGRSAEFEREWWTAMELLTPAELAAAWCRRGTVLRTVVCRPAASLEAYRRAFGLLGPDTAGELRREVLLGLAWAESTVADPQRAEALLADVARLVVEPDDSTVAAIESVRVMTVIRLGRFGDVAAAADRGGAAAGRARRPDLAYPIRGNAACALSAAGDDPGALAQSAAAVAETRGVAVLEQPCLAALALLLGRCGRHDEAARVAAEQLAMAERMDTPDHVMASRHDAGLVALAAGRNTDAARLLAAALDDPAGTGADLRAQRVSRPAARLARAEALVAGGRADEAEAEIRRATGEPVRPEDRPWALVGRMARVQGLVAAARGDRDLAVRRLREALAGWRRQRPPDPGTEYMTNFVDLGRPPVAGLVEPEREIARLVAELRAAGADPDEEERRCPDSS</sequence>
<dbReference type="Gene3D" id="1.25.40.10">
    <property type="entry name" value="Tetratricopeptide repeat domain"/>
    <property type="match status" value="3"/>
</dbReference>
<dbReference type="InterPro" id="IPR005158">
    <property type="entry name" value="BTAD"/>
</dbReference>
<proteinExistence type="inferred from homology"/>
<feature type="domain" description="OmpR/PhoB-type" evidence="3">
    <location>
        <begin position="16"/>
        <end position="88"/>
    </location>
</feature>
<comment type="similarity">
    <text evidence="1">Belongs to the AfsR/DnrI/RedD regulatory family.</text>
</comment>
<dbReference type="Pfam" id="PF03704">
    <property type="entry name" value="BTAD"/>
    <property type="match status" value="1"/>
</dbReference>
<dbReference type="Pfam" id="PF13191">
    <property type="entry name" value="AAA_16"/>
    <property type="match status" value="1"/>
</dbReference>